<dbReference type="InterPro" id="IPR008183">
    <property type="entry name" value="Aldose_1/G6P_1-epimerase"/>
</dbReference>
<dbReference type="RefSeq" id="WP_062637128.1">
    <property type="nucleotide sequence ID" value="NZ_FCOG02000023.1"/>
</dbReference>
<dbReference type="GO" id="GO:0005975">
    <property type="term" value="P:carbohydrate metabolic process"/>
    <property type="evidence" value="ECO:0007669"/>
    <property type="project" value="InterPro"/>
</dbReference>
<comment type="caution">
    <text evidence="1">The sequence shown here is derived from an EMBL/GenBank/DDBJ whole genome shotgun (WGS) entry which is preliminary data.</text>
</comment>
<accession>A0A7Z7IDZ5</accession>
<name>A0A7Z7IDZ5_9BURK</name>
<gene>
    <name evidence="1" type="ORF">SAMN05446927_6758</name>
</gene>
<dbReference type="GO" id="GO:0030246">
    <property type="term" value="F:carbohydrate binding"/>
    <property type="evidence" value="ECO:0007669"/>
    <property type="project" value="InterPro"/>
</dbReference>
<dbReference type="Proteomes" id="UP000219522">
    <property type="component" value="Unassembled WGS sequence"/>
</dbReference>
<dbReference type="InterPro" id="IPR011013">
    <property type="entry name" value="Gal_mutarotase_sf_dom"/>
</dbReference>
<reference evidence="1 2" key="1">
    <citation type="submission" date="2017-09" db="EMBL/GenBank/DDBJ databases">
        <authorList>
            <person name="Varghese N."/>
            <person name="Submissions S."/>
        </authorList>
    </citation>
    <scope>NUCLEOTIDE SEQUENCE [LARGE SCALE GENOMIC DNA]</scope>
    <source>
        <strain evidence="1 2">OK806</strain>
    </source>
</reference>
<dbReference type="AlphaFoldDB" id="A0A7Z7IDZ5"/>
<organism evidence="1 2">
    <name type="scientific">Caballeronia arationis</name>
    <dbReference type="NCBI Taxonomy" id="1777142"/>
    <lineage>
        <taxon>Bacteria</taxon>
        <taxon>Pseudomonadati</taxon>
        <taxon>Pseudomonadota</taxon>
        <taxon>Betaproteobacteria</taxon>
        <taxon>Burkholderiales</taxon>
        <taxon>Burkholderiaceae</taxon>
        <taxon>Caballeronia</taxon>
    </lineage>
</organism>
<protein>
    <submittedName>
        <fullName evidence="1">Galactose mutarotase</fullName>
    </submittedName>
</protein>
<keyword evidence="2" id="KW-1185">Reference proteome</keyword>
<dbReference type="GO" id="GO:0016853">
    <property type="term" value="F:isomerase activity"/>
    <property type="evidence" value="ECO:0007669"/>
    <property type="project" value="InterPro"/>
</dbReference>
<dbReference type="Pfam" id="PF01263">
    <property type="entry name" value="Aldose_epim"/>
    <property type="match status" value="1"/>
</dbReference>
<proteinExistence type="predicted"/>
<dbReference type="EMBL" id="OCSU01000003">
    <property type="protein sequence ID" value="SOE88161.1"/>
    <property type="molecule type" value="Genomic_DNA"/>
</dbReference>
<dbReference type="Gene3D" id="2.70.98.10">
    <property type="match status" value="1"/>
</dbReference>
<evidence type="ECO:0000313" key="2">
    <source>
        <dbReference type="Proteomes" id="UP000219522"/>
    </source>
</evidence>
<dbReference type="InterPro" id="IPR014718">
    <property type="entry name" value="GH-type_carb-bd"/>
</dbReference>
<sequence>MTGIERRVVELSAASRVTIAHGAHAMEIAPAAGGRITRFSTTTDDGRVHDWLVPIVAERWPGDAWPKGGCYPLVPFSNRVRDARFTAPDGTLVALSTFPGAAHALHGFGQYAAWTIEQHRADEIVLHYTHRAGDDGWPWAFEVTQTFALHDSGARLTMRVVNRSAQPMPLGFGFHPYFGAQSADLDTQVLWRHEEEIAIEPTSGVPARHHEREEAGYTRYLGGWDGHAMLHYSGGPTLALSASDALSHAVVHCPAGAGYLCVEPVSHVSDGFNLHAKGLPGTGVEFIEPGSEKQAWLALETGVRPDAHVDGAAA</sequence>
<evidence type="ECO:0000313" key="1">
    <source>
        <dbReference type="EMBL" id="SOE88161.1"/>
    </source>
</evidence>
<dbReference type="SUPFAM" id="SSF74650">
    <property type="entry name" value="Galactose mutarotase-like"/>
    <property type="match status" value="1"/>
</dbReference>